<keyword evidence="4" id="KW-1185">Reference proteome</keyword>
<feature type="transmembrane region" description="Helical" evidence="1">
    <location>
        <begin position="71"/>
        <end position="102"/>
    </location>
</feature>
<sequence>MKFPSSDWYRVLKIILFYGVNCLFALIVLSVFRQYAPEGVLLPAYEVLLWLLAGLLFNTAYYRFESLKKPLFISVLVLITVLKIGSGYYELVVAFFCFILGAGQGSWVPRHYELMAGIRQYTLLILLCLLFYKDQGKTGELLLLLTSYILISLIALSTYNMETLSSRISKKRWLLTTLIISLSAVLISLLFVEFVDPAYVSAFFSLLKGIYFALIDIVLKILTPLMAPIVSTLSFIISALLKRSRIRGFQAGSGEAGERGAPYEYEEYVMPEGLEIILKIAGFILVILVFATLILIVLKKYTPSDKKDFAEDEREPVFKPGSIKNSLLQLILKAGRVLNSYTRIAYGDSLTGKIRRIYVQILKEAAKRGYYRNSSETPLEYMPRLKKAFEDAGGFVERITLLYQRARYFPGSVSPSDVEEMKKLVKSLLSK</sequence>
<feature type="transmembrane region" description="Helical" evidence="1">
    <location>
        <begin position="276"/>
        <end position="298"/>
    </location>
</feature>
<feature type="domain" description="Protein-glutamine gamma-glutamyltransferase-like C-terminal" evidence="2">
    <location>
        <begin position="358"/>
        <end position="424"/>
    </location>
</feature>
<dbReference type="Pfam" id="PF13559">
    <property type="entry name" value="DUF4129"/>
    <property type="match status" value="1"/>
</dbReference>
<feature type="transmembrane region" description="Helical" evidence="1">
    <location>
        <begin position="141"/>
        <end position="161"/>
    </location>
</feature>
<proteinExistence type="predicted"/>
<feature type="transmembrane region" description="Helical" evidence="1">
    <location>
        <begin position="44"/>
        <end position="64"/>
    </location>
</feature>
<organism evidence="3 4">
    <name type="scientific">Thermosediminibacter litoriperuensis</name>
    <dbReference type="NCBI Taxonomy" id="291989"/>
    <lineage>
        <taxon>Bacteria</taxon>
        <taxon>Bacillati</taxon>
        <taxon>Bacillota</taxon>
        <taxon>Clostridia</taxon>
        <taxon>Thermosediminibacterales</taxon>
        <taxon>Thermosediminibacteraceae</taxon>
        <taxon>Thermosediminibacter</taxon>
    </lineage>
</organism>
<evidence type="ECO:0000256" key="1">
    <source>
        <dbReference type="SAM" id="Phobius"/>
    </source>
</evidence>
<name>A0A5S5AP86_9FIRM</name>
<dbReference type="AlphaFoldDB" id="A0A5S5AP86"/>
<keyword evidence="1" id="KW-0812">Transmembrane</keyword>
<evidence type="ECO:0000313" key="3">
    <source>
        <dbReference type="EMBL" id="TYP53281.1"/>
    </source>
</evidence>
<comment type="caution">
    <text evidence="3">The sequence shown here is derived from an EMBL/GenBank/DDBJ whole genome shotgun (WGS) entry which is preliminary data.</text>
</comment>
<keyword evidence="1" id="KW-0472">Membrane</keyword>
<feature type="transmembrane region" description="Helical" evidence="1">
    <location>
        <begin position="114"/>
        <end position="132"/>
    </location>
</feature>
<dbReference type="EMBL" id="VNHO01000016">
    <property type="protein sequence ID" value="TYP53281.1"/>
    <property type="molecule type" value="Genomic_DNA"/>
</dbReference>
<reference evidence="3 4" key="1">
    <citation type="submission" date="2019-07" db="EMBL/GenBank/DDBJ databases">
        <title>Genomic Encyclopedia of Type Strains, Phase I: the one thousand microbial genomes (KMG-I) project.</title>
        <authorList>
            <person name="Kyrpides N."/>
        </authorList>
    </citation>
    <scope>NUCLEOTIDE SEQUENCE [LARGE SCALE GENOMIC DNA]</scope>
    <source>
        <strain evidence="3 4">DSM 16647</strain>
    </source>
</reference>
<keyword evidence="1" id="KW-1133">Transmembrane helix</keyword>
<dbReference type="Proteomes" id="UP000322294">
    <property type="component" value="Unassembled WGS sequence"/>
</dbReference>
<dbReference type="RefSeq" id="WP_170240333.1">
    <property type="nucleotide sequence ID" value="NZ_VNHO01000016.1"/>
</dbReference>
<feature type="transmembrane region" description="Helical" evidence="1">
    <location>
        <begin position="225"/>
        <end position="241"/>
    </location>
</feature>
<gene>
    <name evidence="3" type="ORF">LZ11_01633</name>
</gene>
<feature type="transmembrane region" description="Helical" evidence="1">
    <location>
        <begin position="173"/>
        <end position="192"/>
    </location>
</feature>
<evidence type="ECO:0000313" key="4">
    <source>
        <dbReference type="Proteomes" id="UP000322294"/>
    </source>
</evidence>
<protein>
    <submittedName>
        <fullName evidence="3">Uncharacterized protein DUF4129</fullName>
    </submittedName>
</protein>
<evidence type="ECO:0000259" key="2">
    <source>
        <dbReference type="Pfam" id="PF13559"/>
    </source>
</evidence>
<dbReference type="InterPro" id="IPR025403">
    <property type="entry name" value="TgpA-like_C"/>
</dbReference>
<accession>A0A5S5AP86</accession>
<feature type="transmembrane region" description="Helical" evidence="1">
    <location>
        <begin position="12"/>
        <end position="32"/>
    </location>
</feature>